<sequence length="288" mass="31840">MDDSDFKLNIAIVGMGLIGGSYAMALRPLTTKQIIGIDNDKNALESALNMGIIDRAYENGGSFLEKIDLIIIALYPKDTVKFVEDNFKYLKSGAIITDTSGIKQCVVGEINSFLPECLEFVPGHPMAGNEFKGIGGASKDIFKSANYIITPTAKNTSRGIDLIDKMARKIGCSNVTCISPEEHDRIITFTSQLPHVIAVSLMNSQEENEEDIKMFIGGSFKDATRVAQINTSLWTELFTINSDILVEEIEKFEESINLLKKAIISKDVDSIRNIFEKASSSRRKLVKR</sequence>
<dbReference type="InterPro" id="IPR050812">
    <property type="entry name" value="Preph/Arog_dehydrog"/>
</dbReference>
<dbReference type="SUPFAM" id="SSF51735">
    <property type="entry name" value="NAD(P)-binding Rossmann-fold domains"/>
    <property type="match status" value="1"/>
</dbReference>
<feature type="transmembrane region" description="Helical" evidence="4">
    <location>
        <begin position="6"/>
        <end position="25"/>
    </location>
</feature>
<dbReference type="GO" id="GO:0006571">
    <property type="term" value="P:tyrosine biosynthetic process"/>
    <property type="evidence" value="ECO:0007669"/>
    <property type="project" value="InterPro"/>
</dbReference>
<dbReference type="Proteomes" id="UP000077407">
    <property type="component" value="Unassembled WGS sequence"/>
</dbReference>
<evidence type="ECO:0000256" key="4">
    <source>
        <dbReference type="SAM" id="Phobius"/>
    </source>
</evidence>
<dbReference type="GO" id="GO:0070403">
    <property type="term" value="F:NAD+ binding"/>
    <property type="evidence" value="ECO:0007669"/>
    <property type="project" value="InterPro"/>
</dbReference>
<dbReference type="EMBL" id="LITT01000003">
    <property type="protein sequence ID" value="OAA91971.1"/>
    <property type="molecule type" value="Genomic_DNA"/>
</dbReference>
<dbReference type="Pfam" id="PF20463">
    <property type="entry name" value="PDH_C"/>
    <property type="match status" value="1"/>
</dbReference>
<comment type="pathway">
    <text evidence="3">Amino-acid biosynthesis.</text>
</comment>
<dbReference type="InterPro" id="IPR036291">
    <property type="entry name" value="NAD(P)-bd_dom_sf"/>
</dbReference>
<dbReference type="FunFam" id="3.40.50.720:FF:000208">
    <property type="entry name" value="Prephenate dehydrogenase"/>
    <property type="match status" value="1"/>
</dbReference>
<evidence type="ECO:0000256" key="2">
    <source>
        <dbReference type="ARBA" id="ARBA00023002"/>
    </source>
</evidence>
<organism evidence="6 7">
    <name type="scientific">Clostridium ljungdahlii</name>
    <dbReference type="NCBI Taxonomy" id="1538"/>
    <lineage>
        <taxon>Bacteria</taxon>
        <taxon>Bacillati</taxon>
        <taxon>Bacillota</taxon>
        <taxon>Clostridia</taxon>
        <taxon>Eubacteriales</taxon>
        <taxon>Clostridiaceae</taxon>
        <taxon>Clostridium</taxon>
    </lineage>
</organism>
<dbReference type="PATRIC" id="fig|1538.10.peg.863"/>
<dbReference type="SUPFAM" id="SSF48179">
    <property type="entry name" value="6-phosphogluconate dehydrogenase C-terminal domain-like"/>
    <property type="match status" value="1"/>
</dbReference>
<evidence type="ECO:0000313" key="7">
    <source>
        <dbReference type="Proteomes" id="UP000077407"/>
    </source>
</evidence>
<dbReference type="Pfam" id="PF02153">
    <property type="entry name" value="PDH_N"/>
    <property type="match status" value="1"/>
</dbReference>
<dbReference type="PROSITE" id="PS51176">
    <property type="entry name" value="PDH_ADH"/>
    <property type="match status" value="1"/>
</dbReference>
<reference evidence="6 7" key="1">
    <citation type="journal article" date="2015" name="Biotechnol. Bioeng.">
        <title>Genome sequence and phenotypic characterization of Caulobacter segnis.</title>
        <authorList>
            <person name="Patel S."/>
            <person name="Fletcher B."/>
            <person name="Scott D.C."/>
            <person name="Ely B."/>
        </authorList>
    </citation>
    <scope>NUCLEOTIDE SEQUENCE [LARGE SCALE GENOMIC DNA]</scope>
    <source>
        <strain evidence="6 7">ERI-2</strain>
    </source>
</reference>
<name>A0A166SC91_9CLOT</name>
<evidence type="ECO:0000313" key="6">
    <source>
        <dbReference type="EMBL" id="OAA91971.1"/>
    </source>
</evidence>
<evidence type="ECO:0000256" key="1">
    <source>
        <dbReference type="ARBA" id="ARBA00007964"/>
    </source>
</evidence>
<keyword evidence="4" id="KW-0812">Transmembrane</keyword>
<dbReference type="Gene3D" id="1.10.3660.10">
    <property type="entry name" value="6-phosphogluconate dehydrogenase C-terminal like domain"/>
    <property type="match status" value="1"/>
</dbReference>
<dbReference type="InterPro" id="IPR046826">
    <property type="entry name" value="PDH_N"/>
</dbReference>
<dbReference type="Gene3D" id="3.40.50.720">
    <property type="entry name" value="NAD(P)-binding Rossmann-like Domain"/>
    <property type="match status" value="1"/>
</dbReference>
<dbReference type="InterPro" id="IPR008927">
    <property type="entry name" value="6-PGluconate_DH-like_C_sf"/>
</dbReference>
<keyword evidence="4" id="KW-1133">Transmembrane helix</keyword>
<evidence type="ECO:0000256" key="3">
    <source>
        <dbReference type="ARBA" id="ARBA00029440"/>
    </source>
</evidence>
<dbReference type="AlphaFoldDB" id="A0A166SC91"/>
<dbReference type="PANTHER" id="PTHR21363:SF0">
    <property type="entry name" value="PREPHENATE DEHYDROGENASE [NADP(+)]"/>
    <property type="match status" value="1"/>
</dbReference>
<comment type="caution">
    <text evidence="6">The sequence shown here is derived from an EMBL/GenBank/DDBJ whole genome shotgun (WGS) entry which is preliminary data.</text>
</comment>
<protein>
    <submittedName>
        <fullName evidence="6">Prephenate dehydrogenase</fullName>
    </submittedName>
</protein>
<keyword evidence="2" id="KW-0560">Oxidoreductase</keyword>
<evidence type="ECO:0000259" key="5">
    <source>
        <dbReference type="PROSITE" id="PS51176"/>
    </source>
</evidence>
<accession>A0A166SC91</accession>
<dbReference type="OrthoDB" id="9802008at2"/>
<dbReference type="GO" id="GO:0008977">
    <property type="term" value="F:prephenate dehydrogenase (NAD+) activity"/>
    <property type="evidence" value="ECO:0007669"/>
    <property type="project" value="InterPro"/>
</dbReference>
<dbReference type="InterPro" id="IPR046825">
    <property type="entry name" value="PDH_C"/>
</dbReference>
<dbReference type="RefSeq" id="WP_063554002.1">
    <property type="nucleotide sequence ID" value="NZ_LITT01000003.1"/>
</dbReference>
<feature type="domain" description="Prephenate/arogenate dehydrogenase" evidence="5">
    <location>
        <begin position="8"/>
        <end position="288"/>
    </location>
</feature>
<gene>
    <name evidence="6" type="ORF">WY13_00373</name>
</gene>
<proteinExistence type="inferred from homology"/>
<keyword evidence="4" id="KW-0472">Membrane</keyword>
<comment type="similarity">
    <text evidence="1">Belongs to the prephenate/arogenate dehydrogenase family.</text>
</comment>
<dbReference type="PANTHER" id="PTHR21363">
    <property type="entry name" value="PREPHENATE DEHYDROGENASE"/>
    <property type="match status" value="1"/>
</dbReference>
<dbReference type="InterPro" id="IPR003099">
    <property type="entry name" value="Prephen_DH"/>
</dbReference>
<dbReference type="GO" id="GO:0004665">
    <property type="term" value="F:prephenate dehydrogenase (NADP+) activity"/>
    <property type="evidence" value="ECO:0007669"/>
    <property type="project" value="InterPro"/>
</dbReference>